<dbReference type="EMBL" id="FNIR01000006">
    <property type="protein sequence ID" value="SDO58598.1"/>
    <property type="molecule type" value="Genomic_DNA"/>
</dbReference>
<comment type="subcellular location">
    <subcellularLocation>
        <location evidence="1">Cell envelope</location>
    </subcellularLocation>
</comment>
<dbReference type="SUPFAM" id="SSF89392">
    <property type="entry name" value="Prokaryotic lipoproteins and lipoprotein localization factors"/>
    <property type="match status" value="1"/>
</dbReference>
<dbReference type="OrthoDB" id="5143207at2"/>
<gene>
    <name evidence="4" type="ORF">SAMN05660199_02221</name>
</gene>
<reference evidence="5" key="1">
    <citation type="submission" date="2016-10" db="EMBL/GenBank/DDBJ databases">
        <authorList>
            <person name="Varghese N."/>
            <person name="Submissions S."/>
        </authorList>
    </citation>
    <scope>NUCLEOTIDE SEQUENCE [LARGE SCALE GENOMIC DNA]</scope>
    <source>
        <strain evidence="5">DSM 45843</strain>
    </source>
</reference>
<comment type="similarity">
    <text evidence="2">Belongs to the LppX/LprAFG lipoprotein family.</text>
</comment>
<dbReference type="RefSeq" id="WP_091244683.1">
    <property type="nucleotide sequence ID" value="NZ_FNIR01000006.1"/>
</dbReference>
<dbReference type="Gene3D" id="2.50.20.20">
    <property type="match status" value="1"/>
</dbReference>
<keyword evidence="5" id="KW-1185">Reference proteome</keyword>
<dbReference type="InterPro" id="IPR009830">
    <property type="entry name" value="LppX/LprAFG"/>
</dbReference>
<evidence type="ECO:0000256" key="2">
    <source>
        <dbReference type="ARBA" id="ARBA00009194"/>
    </source>
</evidence>
<evidence type="ECO:0000313" key="5">
    <source>
        <dbReference type="Proteomes" id="UP000199088"/>
    </source>
</evidence>
<keyword evidence="3" id="KW-0472">Membrane</keyword>
<name>A0A1H0KRL2_9ACTN</name>
<dbReference type="CDD" id="cd16334">
    <property type="entry name" value="LppX-like"/>
    <property type="match status" value="1"/>
</dbReference>
<sequence length="230" mass="23133">MQLRTTAAALVLAALTLAGCSGGSSDESAGDLLSRARTTLDDASSVHFVLTSDGAPAGGSALLGGEGDIARPASFSGTLQVQAFGSSIDAEVISVDGTVYAQLPLTSGYSVVDPATIGVGDPGALIDPDTGISQLLTAAQSPELGDESRVDGEVVREVSGTLPGDLVADLLTSQDPEQDVQAVFSIATDSGQLRQVQLTGPFFTADDTGSYTIVLSDFGADVQITAPPTS</sequence>
<dbReference type="InterPro" id="IPR029046">
    <property type="entry name" value="LolA/LolB/LppX"/>
</dbReference>
<keyword evidence="3" id="KW-1003">Cell membrane</keyword>
<evidence type="ECO:0000256" key="3">
    <source>
        <dbReference type="ARBA" id="ARBA00022475"/>
    </source>
</evidence>
<dbReference type="GO" id="GO:0030313">
    <property type="term" value="C:cell envelope"/>
    <property type="evidence" value="ECO:0007669"/>
    <property type="project" value="UniProtKB-SubCell"/>
</dbReference>
<dbReference type="Pfam" id="PF07161">
    <property type="entry name" value="LppX_LprAFG"/>
    <property type="match status" value="1"/>
</dbReference>
<organism evidence="4 5">
    <name type="scientific">Klenkia soli</name>
    <dbReference type="NCBI Taxonomy" id="1052260"/>
    <lineage>
        <taxon>Bacteria</taxon>
        <taxon>Bacillati</taxon>
        <taxon>Actinomycetota</taxon>
        <taxon>Actinomycetes</taxon>
        <taxon>Geodermatophilales</taxon>
        <taxon>Geodermatophilaceae</taxon>
        <taxon>Klenkia</taxon>
    </lineage>
</organism>
<dbReference type="STRING" id="1052260.SAMN05660199_02221"/>
<dbReference type="PROSITE" id="PS51257">
    <property type="entry name" value="PROKAR_LIPOPROTEIN"/>
    <property type="match status" value="1"/>
</dbReference>
<keyword evidence="4" id="KW-0449">Lipoprotein</keyword>
<evidence type="ECO:0000313" key="4">
    <source>
        <dbReference type="EMBL" id="SDO58598.1"/>
    </source>
</evidence>
<dbReference type="AlphaFoldDB" id="A0A1H0KRL2"/>
<dbReference type="Proteomes" id="UP000199088">
    <property type="component" value="Unassembled WGS sequence"/>
</dbReference>
<evidence type="ECO:0000256" key="1">
    <source>
        <dbReference type="ARBA" id="ARBA00004196"/>
    </source>
</evidence>
<protein>
    <submittedName>
        <fullName evidence="4">Lipoprotein LprG</fullName>
    </submittedName>
</protein>
<accession>A0A1H0KRL2</accession>
<proteinExistence type="inferred from homology"/>